<dbReference type="SUPFAM" id="SSF54001">
    <property type="entry name" value="Cysteine proteinases"/>
    <property type="match status" value="1"/>
</dbReference>
<evidence type="ECO:0000256" key="6">
    <source>
        <dbReference type="SAM" id="MobiDB-lite"/>
    </source>
</evidence>
<accession>A0AAE6NKG5</accession>
<gene>
    <name evidence="8" type="ORF">BG653_05358</name>
    <name evidence="9" type="ORF">CP981_23770</name>
</gene>
<dbReference type="GO" id="GO:0006508">
    <property type="term" value="P:proteolysis"/>
    <property type="evidence" value="ECO:0007669"/>
    <property type="project" value="UniProtKB-KW"/>
</dbReference>
<feature type="region of interest" description="Disordered" evidence="6">
    <location>
        <begin position="229"/>
        <end position="264"/>
    </location>
</feature>
<feature type="compositionally biased region" description="Gly residues" evidence="6">
    <location>
        <begin position="253"/>
        <end position="262"/>
    </location>
</feature>
<dbReference type="Pfam" id="PF00877">
    <property type="entry name" value="NLPC_P60"/>
    <property type="match status" value="1"/>
</dbReference>
<feature type="compositionally biased region" description="Basic and acidic residues" evidence="6">
    <location>
        <begin position="229"/>
        <end position="239"/>
    </location>
</feature>
<comment type="similarity">
    <text evidence="1">Belongs to the peptidase C40 family.</text>
</comment>
<dbReference type="RefSeq" id="WP_085926940.1">
    <property type="nucleotide sequence ID" value="NZ_BAABSS010000013.1"/>
</dbReference>
<dbReference type="PROSITE" id="PS51935">
    <property type="entry name" value="NLPC_P60"/>
    <property type="match status" value="1"/>
</dbReference>
<protein>
    <submittedName>
        <fullName evidence="8">Endopeptidase</fullName>
        <ecNumber evidence="8">3.4.-.-</ecNumber>
    </submittedName>
    <submittedName>
        <fullName evidence="9">NlpC/P60 family protein</fullName>
    </submittedName>
</protein>
<dbReference type="Proteomes" id="UP000194225">
    <property type="component" value="Unassembled WGS sequence"/>
</dbReference>
<dbReference type="InterPro" id="IPR038765">
    <property type="entry name" value="Papain-like_cys_pep_sf"/>
</dbReference>
<keyword evidence="10" id="KW-1185">Reference proteome</keyword>
<evidence type="ECO:0000313" key="11">
    <source>
        <dbReference type="Proteomes" id="UP000325458"/>
    </source>
</evidence>
<reference evidence="8 10" key="1">
    <citation type="submission" date="2016-09" db="EMBL/GenBank/DDBJ databases">
        <title>Streptomyces platensis DSM40041, a candidate organism with high potential of specific P450 cytochromes.</title>
        <authorList>
            <person name="Grumaz C."/>
            <person name="Vainshtein Y."/>
            <person name="Kirstahler P."/>
            <person name="Sohn K."/>
        </authorList>
    </citation>
    <scope>NUCLEOTIDE SEQUENCE [LARGE SCALE GENOMIC DNA]</scope>
    <source>
        <strain evidence="8 10">DSM 40041</strain>
    </source>
</reference>
<evidence type="ECO:0000313" key="9">
    <source>
        <dbReference type="EMBL" id="QEV54253.1"/>
    </source>
</evidence>
<keyword evidence="3 8" id="KW-0378">Hydrolase</keyword>
<dbReference type="Gene3D" id="3.90.1720.10">
    <property type="entry name" value="endopeptidase domain like (from Nostoc punctiforme)"/>
    <property type="match status" value="1"/>
</dbReference>
<keyword evidence="4" id="KW-0788">Thiol protease</keyword>
<dbReference type="AlphaFoldDB" id="A0AAE6NKG5"/>
<dbReference type="EC" id="3.4.-.-" evidence="8"/>
<evidence type="ECO:0000256" key="3">
    <source>
        <dbReference type="ARBA" id="ARBA00022801"/>
    </source>
</evidence>
<evidence type="ECO:0000313" key="10">
    <source>
        <dbReference type="Proteomes" id="UP000194225"/>
    </source>
</evidence>
<reference evidence="9 11" key="2">
    <citation type="submission" date="2017-09" db="EMBL/GenBank/DDBJ databases">
        <authorList>
            <person name="Lee N."/>
            <person name="Cho B.-K."/>
        </authorList>
    </citation>
    <scope>NUCLEOTIDE SEQUENCE [LARGE SCALE GENOMIC DNA]</scope>
    <source>
        <strain evidence="9 11">ATCC 23948</strain>
    </source>
</reference>
<keyword evidence="2" id="KW-0645">Protease</keyword>
<feature type="domain" description="NlpC/P60" evidence="7">
    <location>
        <begin position="279"/>
        <end position="394"/>
    </location>
</feature>
<dbReference type="KEGG" id="spla:CP981_23770"/>
<evidence type="ECO:0000256" key="5">
    <source>
        <dbReference type="SAM" id="Coils"/>
    </source>
</evidence>
<feature type="coiled-coil region" evidence="5">
    <location>
        <begin position="92"/>
        <end position="126"/>
    </location>
</feature>
<dbReference type="EMBL" id="MIGA01000044">
    <property type="protein sequence ID" value="OSY40679.1"/>
    <property type="molecule type" value="Genomic_DNA"/>
</dbReference>
<dbReference type="GO" id="GO:0008234">
    <property type="term" value="F:cysteine-type peptidase activity"/>
    <property type="evidence" value="ECO:0007669"/>
    <property type="project" value="UniProtKB-KW"/>
</dbReference>
<dbReference type="InterPro" id="IPR051794">
    <property type="entry name" value="PG_Endopeptidase_C40"/>
</dbReference>
<name>A0AAE6NKG5_STRPT</name>
<evidence type="ECO:0000259" key="7">
    <source>
        <dbReference type="PROSITE" id="PS51935"/>
    </source>
</evidence>
<organism evidence="9 11">
    <name type="scientific">Streptomyces platensis</name>
    <dbReference type="NCBI Taxonomy" id="58346"/>
    <lineage>
        <taxon>Bacteria</taxon>
        <taxon>Bacillati</taxon>
        <taxon>Actinomycetota</taxon>
        <taxon>Actinomycetes</taxon>
        <taxon>Kitasatosporales</taxon>
        <taxon>Streptomycetaceae</taxon>
        <taxon>Streptomyces</taxon>
    </lineage>
</organism>
<keyword evidence="5" id="KW-0175">Coiled coil</keyword>
<dbReference type="PANTHER" id="PTHR47359">
    <property type="entry name" value="PEPTIDOGLYCAN DL-ENDOPEPTIDASE CWLO"/>
    <property type="match status" value="1"/>
</dbReference>
<proteinExistence type="inferred from homology"/>
<dbReference type="InterPro" id="IPR000064">
    <property type="entry name" value="NLP_P60_dom"/>
</dbReference>
<sequence>MTATVASHRKPRQHPLASLTGGGSRSARTARTAATLALAGAAPTFGLAQAAAAPLTPDFDAAGHAAHRLTPAQVKNRVDALYQEAEVATQSYNGAKDSADTAREELSRLQDEAARRTGKLNAARAELGAMAAGQYRSGGIDPSVRLLLSADPQRYLDGAAVLERTGSHQATAVAGYARRLGSVRQVRQRAEDTVERLADTEAQLKKHRVTVVHKLDAAEQLLSRLTAEQRQRMAARDGARSGPGQGRTDHGDGNGGGNGGGTLSRLPGAVGAAAAQAPNPRAARAVSFAYSALGKPYVWGATGPAGYDCSGLTQAAWKAGGVALPRTTYTQISSGPRVARSQLAPGDLVFFYSGISHVGIYVGDGRMIHAPHPGAPVRIAPIDQMPFAAATRPA</sequence>
<feature type="region of interest" description="Disordered" evidence="6">
    <location>
        <begin position="1"/>
        <end position="26"/>
    </location>
</feature>
<evidence type="ECO:0000313" key="8">
    <source>
        <dbReference type="EMBL" id="OSY40679.1"/>
    </source>
</evidence>
<evidence type="ECO:0000256" key="4">
    <source>
        <dbReference type="ARBA" id="ARBA00022807"/>
    </source>
</evidence>
<dbReference type="PANTHER" id="PTHR47359:SF3">
    <property type="entry name" value="NLP_P60 DOMAIN-CONTAINING PROTEIN-RELATED"/>
    <property type="match status" value="1"/>
</dbReference>
<dbReference type="Proteomes" id="UP000325458">
    <property type="component" value="Chromosome"/>
</dbReference>
<dbReference type="EMBL" id="CP023691">
    <property type="protein sequence ID" value="QEV54253.1"/>
    <property type="molecule type" value="Genomic_DNA"/>
</dbReference>
<evidence type="ECO:0000256" key="2">
    <source>
        <dbReference type="ARBA" id="ARBA00022670"/>
    </source>
</evidence>
<dbReference type="GeneID" id="90926288"/>
<evidence type="ECO:0000256" key="1">
    <source>
        <dbReference type="ARBA" id="ARBA00007074"/>
    </source>
</evidence>